<organism evidence="2 3">
    <name type="scientific">Ancylostoma ceylanicum</name>
    <dbReference type="NCBI Taxonomy" id="53326"/>
    <lineage>
        <taxon>Eukaryota</taxon>
        <taxon>Metazoa</taxon>
        <taxon>Ecdysozoa</taxon>
        <taxon>Nematoda</taxon>
        <taxon>Chromadorea</taxon>
        <taxon>Rhabditida</taxon>
        <taxon>Rhabditina</taxon>
        <taxon>Rhabditomorpha</taxon>
        <taxon>Strongyloidea</taxon>
        <taxon>Ancylostomatidae</taxon>
        <taxon>Ancylostomatinae</taxon>
        <taxon>Ancylostoma</taxon>
    </lineage>
</organism>
<dbReference type="OrthoDB" id="3212410at2759"/>
<dbReference type="Proteomes" id="UP000024635">
    <property type="component" value="Unassembled WGS sequence"/>
</dbReference>
<evidence type="ECO:0000313" key="2">
    <source>
        <dbReference type="EMBL" id="EYC07591.1"/>
    </source>
</evidence>
<dbReference type="Pfam" id="PF26215">
    <property type="entry name" value="HTH_animal"/>
    <property type="match status" value="1"/>
</dbReference>
<protein>
    <recommendedName>
        <fullName evidence="1">Reverse transcriptase domain-containing protein</fullName>
    </recommendedName>
</protein>
<dbReference type="PANTHER" id="PTHR21301">
    <property type="entry name" value="REVERSE TRANSCRIPTASE"/>
    <property type="match status" value="1"/>
</dbReference>
<dbReference type="InterPro" id="IPR035901">
    <property type="entry name" value="GIY-YIG_endonuc_sf"/>
</dbReference>
<dbReference type="InterPro" id="IPR000477">
    <property type="entry name" value="RT_dom"/>
</dbReference>
<dbReference type="SUPFAM" id="SSF82771">
    <property type="entry name" value="GIY-YIG endonuclease"/>
    <property type="match status" value="1"/>
</dbReference>
<dbReference type="EMBL" id="JARK01001405">
    <property type="protein sequence ID" value="EYC07591.1"/>
    <property type="molecule type" value="Genomic_DNA"/>
</dbReference>
<evidence type="ECO:0000259" key="1">
    <source>
        <dbReference type="PROSITE" id="PS50878"/>
    </source>
</evidence>
<evidence type="ECO:0000313" key="3">
    <source>
        <dbReference type="Proteomes" id="UP000024635"/>
    </source>
</evidence>
<dbReference type="InterPro" id="IPR058912">
    <property type="entry name" value="HTH_animal"/>
</dbReference>
<sequence>MKLRDRTVLNYLKILQRQHHISQDSFSVLLRYVASHQLAVVYDEALDFLATCKDQHMFPNFIEKRFSSLPYQRNQGVQCGINKLKTALLEAAIADRRRRRRQCILTIVHTKSQLRSQLNPTAWRNISSHNQIICERLRQQEKCRLEKKLKKLRERSQPQTRPTFMRMNAIPPKRHVVIGTNEIDSDMAAVLNLGPSFAISQRVTNATIDEALCGVHHFAHRLRSRMQRGPTVLDRESTLLCSMPFPSRGIRRPCSIPSVDSKVASLELAIQRIYKNETTQKYRSNLTMIERRGFKKLIRLKDRLRYMIGDKCGSFVVVPQSLDKEIANQMLFDSTTYAETTVAAFRSTCEKVREAISAVVKPRLGQNIAKALSDSYPVVPTFYCLVKTHKLPVSAAHLHLSASTIKARPIVSSCGGPSDRLSWLLVQLLSPLLQFVGAHIVNVEAFLSSLSECQLPPTAAYASFDVVSLYTNVDNNSAIRSVISLFEQHKGQISTMGFNADDITTMINSVLSCNVFRFENRFYEQRRGLAMGNRIAPLLAIIFLDHVERMTLTSGILLYKRYIDDVFVMGTTEVEVETLFEKLNSFDPNVSFTMERPDNDGYLPFLNTKVRFIDGQMEHVWHKKEVSANILVHARSAHPHFIKANVVRNLIRTKDKLCRAIDSTVEMTIARILEENGYSGNPATIASWLPHSTPDGIPLILPYVGDRPARAVNKVVKQSGLPIRLVFHPPPTLKHLLTSTRIYEEKCPQADCQYCNEEKICQLRGTVYLIKCDGCGEKYVGETMRPLRKRLDEHRRALTNPASYPSESFSRHRTLKHTTERAPTFRVTVLHRHLTQTLERKIMEAVEIKRHNPEINNKEELREVLRLIS</sequence>
<keyword evidence="3" id="KW-1185">Reference proteome</keyword>
<comment type="caution">
    <text evidence="2">The sequence shown here is derived from an EMBL/GenBank/DDBJ whole genome shotgun (WGS) entry which is preliminary data.</text>
</comment>
<dbReference type="AlphaFoldDB" id="A0A016TXW6"/>
<dbReference type="PROSITE" id="PS50878">
    <property type="entry name" value="RT_POL"/>
    <property type="match status" value="1"/>
</dbReference>
<name>A0A016TXW6_9BILA</name>
<accession>A0A016TXW6</accession>
<reference evidence="3" key="1">
    <citation type="journal article" date="2015" name="Nat. Genet.">
        <title>The genome and transcriptome of the zoonotic hookworm Ancylostoma ceylanicum identify infection-specific gene families.</title>
        <authorList>
            <person name="Schwarz E.M."/>
            <person name="Hu Y."/>
            <person name="Antoshechkin I."/>
            <person name="Miller M.M."/>
            <person name="Sternberg P.W."/>
            <person name="Aroian R.V."/>
        </authorList>
    </citation>
    <scope>NUCLEOTIDE SEQUENCE</scope>
    <source>
        <strain evidence="3">HY135</strain>
    </source>
</reference>
<dbReference type="CDD" id="cd10442">
    <property type="entry name" value="GIY-YIG_PLEs"/>
    <property type="match status" value="1"/>
</dbReference>
<feature type="domain" description="Reverse transcriptase" evidence="1">
    <location>
        <begin position="372"/>
        <end position="617"/>
    </location>
</feature>
<dbReference type="STRING" id="53326.A0A016TXW6"/>
<dbReference type="PANTHER" id="PTHR21301:SF10">
    <property type="entry name" value="REVERSE TRANSCRIPTASE DOMAIN-CONTAINING PROTEIN"/>
    <property type="match status" value="1"/>
</dbReference>
<gene>
    <name evidence="2" type="primary">Acey_s0069.g303</name>
    <name evidence="2" type="ORF">Y032_0069g303</name>
</gene>
<proteinExistence type="predicted"/>